<comment type="subcellular location">
    <subcellularLocation>
        <location evidence="1">Cell outer membrane</location>
    </subcellularLocation>
</comment>
<organism evidence="8 9">
    <name type="scientific">Alistipes finegoldii</name>
    <dbReference type="NCBI Taxonomy" id="214856"/>
    <lineage>
        <taxon>Bacteria</taxon>
        <taxon>Pseudomonadati</taxon>
        <taxon>Bacteroidota</taxon>
        <taxon>Bacteroidia</taxon>
        <taxon>Bacteroidales</taxon>
        <taxon>Rikenellaceae</taxon>
        <taxon>Alistipes</taxon>
    </lineage>
</organism>
<comment type="similarity">
    <text evidence="2">Belongs to the bacteroidetes fimbrillin superfamily. FimB/Mfa2 family.</text>
</comment>
<evidence type="ECO:0000256" key="6">
    <source>
        <dbReference type="ARBA" id="ARBA00023237"/>
    </source>
</evidence>
<dbReference type="Pfam" id="PF08842">
    <property type="entry name" value="Mfa2"/>
    <property type="match status" value="1"/>
</dbReference>
<evidence type="ECO:0000256" key="5">
    <source>
        <dbReference type="ARBA" id="ARBA00023139"/>
    </source>
</evidence>
<dbReference type="EMBL" id="BQOL01000001">
    <property type="protein sequence ID" value="GKI17272.1"/>
    <property type="molecule type" value="Genomic_DNA"/>
</dbReference>
<keyword evidence="7" id="KW-0449">Lipoprotein</keyword>
<dbReference type="InterPro" id="IPR014941">
    <property type="entry name" value="FimB/Mfa2/Mfa3"/>
</dbReference>
<proteinExistence type="inferred from homology"/>
<gene>
    <name evidence="8" type="ORF">CE91St16_01800</name>
</gene>
<evidence type="ECO:0000313" key="9">
    <source>
        <dbReference type="Proteomes" id="UP001055105"/>
    </source>
</evidence>
<evidence type="ECO:0000256" key="2">
    <source>
        <dbReference type="ARBA" id="ARBA00007248"/>
    </source>
</evidence>
<dbReference type="PROSITE" id="PS51257">
    <property type="entry name" value="PROKAR_LIPOPROTEIN"/>
    <property type="match status" value="1"/>
</dbReference>
<evidence type="ECO:0000313" key="8">
    <source>
        <dbReference type="EMBL" id="GKI17272.1"/>
    </source>
</evidence>
<evidence type="ECO:0000256" key="3">
    <source>
        <dbReference type="ARBA" id="ARBA00022729"/>
    </source>
</evidence>
<evidence type="ECO:0000256" key="7">
    <source>
        <dbReference type="ARBA" id="ARBA00023288"/>
    </source>
</evidence>
<dbReference type="Proteomes" id="UP001055105">
    <property type="component" value="Unassembled WGS sequence"/>
</dbReference>
<dbReference type="GO" id="GO:0009279">
    <property type="term" value="C:cell outer membrane"/>
    <property type="evidence" value="ECO:0007669"/>
    <property type="project" value="UniProtKB-SubCell"/>
</dbReference>
<protein>
    <recommendedName>
        <fullName evidence="10">Fimbrillin-A associated anchor proteins Mfa1 and Mfa2</fullName>
    </recommendedName>
</protein>
<evidence type="ECO:0000256" key="4">
    <source>
        <dbReference type="ARBA" id="ARBA00023136"/>
    </source>
</evidence>
<keyword evidence="6" id="KW-0998">Cell outer membrane</keyword>
<sequence length="306" mass="34003">MKNLSCIPFAFSCLLLSASCIEEKLDACPPQGGNVAVTLRVERFQTRPPYRPSDLEPEFAERIHSLDYLLYAEGRLIGQGRADDIRAADGNSYLFRLDTLPFGNYRLAFAANAAPHMMAGTTDAPELRYIVYQGEKGADDHFRAALPFEVTCPCRNEFEAVLRRVYGVTRFRFENLPAAIASVEVSLDNVGERMPLCGDPDRPCEVARRIPVTDMAARADGTYTLGTFCTLPGMKTAWRLKLYSDDGPSPVYDRMVTDTLNIECNQLTELTARFKEGGLRDEIEFSVDVDTTWDGSNEGGGEVVLK</sequence>
<evidence type="ECO:0000256" key="1">
    <source>
        <dbReference type="ARBA" id="ARBA00004442"/>
    </source>
</evidence>
<dbReference type="AlphaFoldDB" id="A0AA37KNE7"/>
<evidence type="ECO:0008006" key="10">
    <source>
        <dbReference type="Google" id="ProtNLM"/>
    </source>
</evidence>
<keyword evidence="4" id="KW-0472">Membrane</keyword>
<keyword evidence="5" id="KW-0564">Palmitate</keyword>
<keyword evidence="3" id="KW-0732">Signal</keyword>
<accession>A0AA37KNE7</accession>
<comment type="caution">
    <text evidence="8">The sequence shown here is derived from an EMBL/GenBank/DDBJ whole genome shotgun (WGS) entry which is preliminary data.</text>
</comment>
<name>A0AA37KNE7_9BACT</name>
<reference evidence="8" key="1">
    <citation type="submission" date="2022-01" db="EMBL/GenBank/DDBJ databases">
        <title>Novel bile acid biosynthetic pathways are enriched in the microbiome of centenarians.</title>
        <authorList>
            <person name="Sato Y."/>
            <person name="Atarashi K."/>
            <person name="Plichta R.D."/>
            <person name="Arai Y."/>
            <person name="Sasajima S."/>
            <person name="Kearney M.S."/>
            <person name="Suda W."/>
            <person name="Takeshita K."/>
            <person name="Sasaki T."/>
            <person name="Okamoto S."/>
            <person name="Skelly N.A."/>
            <person name="Okamura Y."/>
            <person name="Vlamakis H."/>
            <person name="Li Y."/>
            <person name="Tanoue T."/>
            <person name="Takei H."/>
            <person name="Nittono H."/>
            <person name="Narushima S."/>
            <person name="Irie J."/>
            <person name="Itoh H."/>
            <person name="Moriya K."/>
            <person name="Sugiura Y."/>
            <person name="Suematsu M."/>
            <person name="Moritoki N."/>
            <person name="Shibata S."/>
            <person name="Littman R.D."/>
            <person name="Fischbach A.M."/>
            <person name="Uwamino Y."/>
            <person name="Inoue T."/>
            <person name="Honda A."/>
            <person name="Hattori M."/>
            <person name="Murai T."/>
            <person name="Xavier J.R."/>
            <person name="Hirose N."/>
            <person name="Honda K."/>
        </authorList>
    </citation>
    <scope>NUCLEOTIDE SEQUENCE</scope>
    <source>
        <strain evidence="8">CE91-St16</strain>
    </source>
</reference>
<dbReference type="RefSeq" id="WP_244075877.1">
    <property type="nucleotide sequence ID" value="NZ_AP025581.1"/>
</dbReference>